<dbReference type="SUPFAM" id="SSF53254">
    <property type="entry name" value="Phosphoglycerate mutase-like"/>
    <property type="match status" value="1"/>
</dbReference>
<keyword evidence="2" id="KW-1185">Reference proteome</keyword>
<dbReference type="CDD" id="cd07067">
    <property type="entry name" value="HP_PGM_like"/>
    <property type="match status" value="1"/>
</dbReference>
<dbReference type="RefSeq" id="WP_377153000.1">
    <property type="nucleotide sequence ID" value="NZ_JBHSAF010000014.1"/>
</dbReference>
<name>A0ABV8CQ46_9GAMM</name>
<sequence length="158" mass="17776">MKKLILIRHAKSSWKIAELEDSWRPLSPRGYRQLASLTAHIPHQGLWLVSPAVRTYATAHVLRRLAGLPMGGLLLDDRLYESSGHNLMTLLRGLDDVDDEVTLIGHSPGLDELTQLLCHEHHQPFGTGDLVTLQLQIKAWSDCRENCGQVLLHLVPRD</sequence>
<protein>
    <submittedName>
        <fullName evidence="1">SixA phosphatase family protein</fullName>
    </submittedName>
</protein>
<evidence type="ECO:0000313" key="2">
    <source>
        <dbReference type="Proteomes" id="UP001595692"/>
    </source>
</evidence>
<gene>
    <name evidence="1" type="ORF">ACFOSS_12525</name>
</gene>
<dbReference type="EMBL" id="JBHSAF010000014">
    <property type="protein sequence ID" value="MFC3914287.1"/>
    <property type="molecule type" value="Genomic_DNA"/>
</dbReference>
<evidence type="ECO:0000313" key="1">
    <source>
        <dbReference type="EMBL" id="MFC3914287.1"/>
    </source>
</evidence>
<reference evidence="2" key="1">
    <citation type="journal article" date="2019" name="Int. J. Syst. Evol. Microbiol.">
        <title>The Global Catalogue of Microorganisms (GCM) 10K type strain sequencing project: providing services to taxonomists for standard genome sequencing and annotation.</title>
        <authorList>
            <consortium name="The Broad Institute Genomics Platform"/>
            <consortium name="The Broad Institute Genome Sequencing Center for Infectious Disease"/>
            <person name="Wu L."/>
            <person name="Ma J."/>
        </authorList>
    </citation>
    <scope>NUCLEOTIDE SEQUENCE [LARGE SCALE GENOMIC DNA]</scope>
    <source>
        <strain evidence="2">CCUG 54939</strain>
    </source>
</reference>
<proteinExistence type="predicted"/>
<dbReference type="Proteomes" id="UP001595692">
    <property type="component" value="Unassembled WGS sequence"/>
</dbReference>
<dbReference type="Pfam" id="PF00300">
    <property type="entry name" value="His_Phos_1"/>
    <property type="match status" value="1"/>
</dbReference>
<organism evidence="1 2">
    <name type="scientific">Pseudaeromonas sharmana</name>
    <dbReference type="NCBI Taxonomy" id="328412"/>
    <lineage>
        <taxon>Bacteria</taxon>
        <taxon>Pseudomonadati</taxon>
        <taxon>Pseudomonadota</taxon>
        <taxon>Gammaproteobacteria</taxon>
        <taxon>Aeromonadales</taxon>
        <taxon>Aeromonadaceae</taxon>
        <taxon>Pseudaeromonas</taxon>
    </lineage>
</organism>
<dbReference type="InterPro" id="IPR029033">
    <property type="entry name" value="His_PPase_superfam"/>
</dbReference>
<accession>A0ABV8CQ46</accession>
<dbReference type="InterPro" id="IPR013078">
    <property type="entry name" value="His_Pase_superF_clade-1"/>
</dbReference>
<comment type="caution">
    <text evidence="1">The sequence shown here is derived from an EMBL/GenBank/DDBJ whole genome shotgun (WGS) entry which is preliminary data.</text>
</comment>
<dbReference type="Gene3D" id="3.40.50.1240">
    <property type="entry name" value="Phosphoglycerate mutase-like"/>
    <property type="match status" value="1"/>
</dbReference>